<accession>W2LWG1</accession>
<evidence type="ECO:0000313" key="2">
    <source>
        <dbReference type="EMBL" id="ETM01844.1"/>
    </source>
</evidence>
<dbReference type="AlphaFoldDB" id="W2LWG1"/>
<dbReference type="OrthoDB" id="126046at2759"/>
<evidence type="ECO:0000256" key="1">
    <source>
        <dbReference type="SAM" id="MobiDB-lite"/>
    </source>
</evidence>
<protein>
    <submittedName>
        <fullName evidence="2">Uncharacterized protein</fullName>
    </submittedName>
</protein>
<feature type="compositionally biased region" description="Basic and acidic residues" evidence="1">
    <location>
        <begin position="1"/>
        <end position="26"/>
    </location>
</feature>
<name>W2LWG1_PHYNI</name>
<feature type="compositionally biased region" description="Polar residues" evidence="1">
    <location>
        <begin position="27"/>
        <end position="38"/>
    </location>
</feature>
<feature type="region of interest" description="Disordered" evidence="1">
    <location>
        <begin position="1"/>
        <end position="84"/>
    </location>
</feature>
<reference evidence="2" key="1">
    <citation type="submission" date="2013-11" db="EMBL/GenBank/DDBJ databases">
        <title>The Genome Sequence of Phytophthora parasitica CHvinca01.</title>
        <authorList>
            <consortium name="The Broad Institute Genomics Platform"/>
            <person name="Russ C."/>
            <person name="Tyler B."/>
            <person name="Panabieres F."/>
            <person name="Shan W."/>
            <person name="Tripathy S."/>
            <person name="Grunwald N."/>
            <person name="Machado M."/>
            <person name="Johnson C.S."/>
            <person name="Arredondo F."/>
            <person name="Hong C."/>
            <person name="Coffey M."/>
            <person name="Young S.K."/>
            <person name="Zeng Q."/>
            <person name="Gargeya S."/>
            <person name="Fitzgerald M."/>
            <person name="Abouelleil A."/>
            <person name="Alvarado L."/>
            <person name="Chapman S.B."/>
            <person name="Gainer-Dewar J."/>
            <person name="Goldberg J."/>
            <person name="Griggs A."/>
            <person name="Gujja S."/>
            <person name="Hansen M."/>
            <person name="Howarth C."/>
            <person name="Imamovic A."/>
            <person name="Ireland A."/>
            <person name="Larimer J."/>
            <person name="McCowan C."/>
            <person name="Murphy C."/>
            <person name="Pearson M."/>
            <person name="Poon T.W."/>
            <person name="Priest M."/>
            <person name="Roberts A."/>
            <person name="Saif S."/>
            <person name="Shea T."/>
            <person name="Sykes S."/>
            <person name="Wortman J."/>
            <person name="Nusbaum C."/>
            <person name="Birren B."/>
        </authorList>
    </citation>
    <scope>NUCLEOTIDE SEQUENCE [LARGE SCALE GENOMIC DNA]</scope>
    <source>
        <strain evidence="2">CHvinca01</strain>
    </source>
</reference>
<feature type="compositionally biased region" description="Basic and acidic residues" evidence="1">
    <location>
        <begin position="58"/>
        <end position="84"/>
    </location>
</feature>
<dbReference type="Proteomes" id="UP000054423">
    <property type="component" value="Unassembled WGS sequence"/>
</dbReference>
<dbReference type="VEuPathDB" id="FungiDB:PPTG_06856"/>
<gene>
    <name evidence="2" type="ORF">L917_01600</name>
</gene>
<organism evidence="2">
    <name type="scientific">Phytophthora nicotianae</name>
    <name type="common">Potato buckeye rot agent</name>
    <name type="synonym">Phytophthora parasitica</name>
    <dbReference type="NCBI Taxonomy" id="4792"/>
    <lineage>
        <taxon>Eukaryota</taxon>
        <taxon>Sar</taxon>
        <taxon>Stramenopiles</taxon>
        <taxon>Oomycota</taxon>
        <taxon>Peronosporomycetes</taxon>
        <taxon>Peronosporales</taxon>
        <taxon>Peronosporaceae</taxon>
        <taxon>Phytophthora</taxon>
    </lineage>
</organism>
<sequence>MPRYRVGVEELEKSEEKSEEPHDEVSPSRQKASVSTPTEAAKAQRQKELLRKKKVERRARAAEKQQRKDEKKQKRELEKMMEEDVPAVDRVESLCVAEPEEVRTLEASTKSLNEAEDIMSENLIVRPLEDSTNSTTIEMLPKKLKEPSHDSAALTIQKALKKKFKKCKTMFRQSPRVFAEEVVNPPLEEVELPSTLATDTELGPPIEIITTALPLPQPEVVIPPLDLPQLKPSTSPRASSSSRSIVFLVLFLLMLLFLQF</sequence>
<dbReference type="EMBL" id="KI677589">
    <property type="protein sequence ID" value="ETM01844.1"/>
    <property type="molecule type" value="Genomic_DNA"/>
</dbReference>
<proteinExistence type="predicted"/>